<reference evidence="2 3" key="1">
    <citation type="journal article" date="2008" name="Nature">
        <title>The Trichoplax genome and the nature of placozoans.</title>
        <authorList>
            <person name="Srivastava M."/>
            <person name="Begovic E."/>
            <person name="Chapman J."/>
            <person name="Putnam N.H."/>
            <person name="Hellsten U."/>
            <person name="Kawashima T."/>
            <person name="Kuo A."/>
            <person name="Mitros T."/>
            <person name="Salamov A."/>
            <person name="Carpenter M.L."/>
            <person name="Signorovitch A.Y."/>
            <person name="Moreno M.A."/>
            <person name="Kamm K."/>
            <person name="Grimwood J."/>
            <person name="Schmutz J."/>
            <person name="Shapiro H."/>
            <person name="Grigoriev I.V."/>
            <person name="Buss L.W."/>
            <person name="Schierwater B."/>
            <person name="Dellaporta S.L."/>
            <person name="Rokhsar D.S."/>
        </authorList>
    </citation>
    <scope>NUCLEOTIDE SEQUENCE [LARGE SCALE GENOMIC DNA]</scope>
    <source>
        <strain evidence="2 3">Grell-BS-1999</strain>
    </source>
</reference>
<proteinExistence type="predicted"/>
<keyword evidence="3" id="KW-1185">Reference proteome</keyword>
<evidence type="ECO:0000313" key="2">
    <source>
        <dbReference type="EMBL" id="EDV20327.1"/>
    </source>
</evidence>
<dbReference type="RefSeq" id="XP_002117277.1">
    <property type="nucleotide sequence ID" value="XM_002117241.1"/>
</dbReference>
<feature type="region of interest" description="Disordered" evidence="1">
    <location>
        <begin position="90"/>
        <end position="113"/>
    </location>
</feature>
<evidence type="ECO:0000256" key="1">
    <source>
        <dbReference type="SAM" id="MobiDB-lite"/>
    </source>
</evidence>
<dbReference type="GeneID" id="6758490"/>
<dbReference type="EMBL" id="DS985261">
    <property type="protein sequence ID" value="EDV20327.1"/>
    <property type="molecule type" value="Genomic_DNA"/>
</dbReference>
<name>B3SAK3_TRIAD</name>
<evidence type="ECO:0000313" key="3">
    <source>
        <dbReference type="Proteomes" id="UP000009022"/>
    </source>
</evidence>
<protein>
    <submittedName>
        <fullName evidence="2">Uncharacterized protein</fullName>
    </submittedName>
</protein>
<gene>
    <name evidence="2" type="ORF">TRIADDRAFT_61290</name>
</gene>
<dbReference type="CTD" id="6758490"/>
<accession>B3SAK3</accession>
<sequence length="235" mass="26608">MEGLSIGSSNNLRKEILITSTPFTNQGGKERLRWKHLSPRFNWKRRLNGSLGRFTPNNQAQGDKALDYSPKATIKAQTEAKSITFITIPDSNSDEECKDNSQNRTPFTSLGEKEDCRRKDSSYFVKSKRRRLNNNFNRSPTSGNQVQGNSAFNYSPKATINAQTAAKSITYITISDNSSDEECKNNNQNPSNRALIKAKKECKRSDNAKKYEQLTSGIPNDTFLNQRLDWQAIEI</sequence>
<organism evidence="2 3">
    <name type="scientific">Trichoplax adhaerens</name>
    <name type="common">Trichoplax reptans</name>
    <dbReference type="NCBI Taxonomy" id="10228"/>
    <lineage>
        <taxon>Eukaryota</taxon>
        <taxon>Metazoa</taxon>
        <taxon>Placozoa</taxon>
        <taxon>Uniplacotomia</taxon>
        <taxon>Trichoplacea</taxon>
        <taxon>Trichoplacidae</taxon>
        <taxon>Trichoplax</taxon>
    </lineage>
</organism>
<dbReference type="AlphaFoldDB" id="B3SAK3"/>
<dbReference type="KEGG" id="tad:TRIADDRAFT_61290"/>
<dbReference type="HOGENOM" id="CLU_1181548_0_0_1"/>
<dbReference type="Proteomes" id="UP000009022">
    <property type="component" value="Unassembled WGS sequence"/>
</dbReference>
<dbReference type="PhylomeDB" id="B3SAK3"/>
<feature type="region of interest" description="Disordered" evidence="1">
    <location>
        <begin position="129"/>
        <end position="150"/>
    </location>
</feature>
<feature type="compositionally biased region" description="Polar residues" evidence="1">
    <location>
        <begin position="133"/>
        <end position="150"/>
    </location>
</feature>
<dbReference type="InParanoid" id="B3SAK3"/>